<feature type="domain" description="Dynein heavy chain AAA lid" evidence="5">
    <location>
        <begin position="860"/>
        <end position="1010"/>
    </location>
</feature>
<dbReference type="GO" id="GO:0007018">
    <property type="term" value="P:microtubule-based movement"/>
    <property type="evidence" value="ECO:0007669"/>
    <property type="project" value="InterPro"/>
</dbReference>
<dbReference type="Gene3D" id="6.10.140.1060">
    <property type="match status" value="1"/>
</dbReference>
<dbReference type="Gene3D" id="3.10.490.20">
    <property type="match status" value="1"/>
</dbReference>
<dbReference type="FunFam" id="3.40.50.300:FF:000122">
    <property type="entry name" value="Cytoplasmic dynein 1 heavy chain"/>
    <property type="match status" value="1"/>
</dbReference>
<dbReference type="FunFam" id="1.20.1270.280:FF:000004">
    <property type="entry name" value="Cytoplasmic dynein heavy chain 2"/>
    <property type="match status" value="1"/>
</dbReference>
<dbReference type="InterPro" id="IPR026983">
    <property type="entry name" value="DHC"/>
</dbReference>
<dbReference type="InterPro" id="IPR042219">
    <property type="entry name" value="AAA_lid_11_sf"/>
</dbReference>
<dbReference type="Pfam" id="PF18199">
    <property type="entry name" value="Dynein_C"/>
    <property type="match status" value="1"/>
</dbReference>
<dbReference type="Gene3D" id="1.20.1270.280">
    <property type="match status" value="1"/>
</dbReference>
<dbReference type="GO" id="GO:0045505">
    <property type="term" value="F:dynein intermediate chain binding"/>
    <property type="evidence" value="ECO:0007669"/>
    <property type="project" value="InterPro"/>
</dbReference>
<dbReference type="FunFam" id="1.10.8.720:FF:000003">
    <property type="entry name" value="Cytoplasmic dynein heavy chain 2"/>
    <property type="match status" value="1"/>
</dbReference>
<dbReference type="InterPro" id="IPR024743">
    <property type="entry name" value="Dynein_HC_stalk"/>
</dbReference>
<organism evidence="7">
    <name type="scientific">Amphimedon queenslandica</name>
    <name type="common">Sponge</name>
    <dbReference type="NCBI Taxonomy" id="400682"/>
    <lineage>
        <taxon>Eukaryota</taxon>
        <taxon>Metazoa</taxon>
        <taxon>Porifera</taxon>
        <taxon>Demospongiae</taxon>
        <taxon>Heteroscleromorpha</taxon>
        <taxon>Haplosclerida</taxon>
        <taxon>Niphatidae</taxon>
        <taxon>Amphimedon</taxon>
    </lineage>
</organism>
<evidence type="ECO:0000259" key="2">
    <source>
        <dbReference type="Pfam" id="PF03028"/>
    </source>
</evidence>
<feature type="domain" description="Dynein heavy chain region D6 P-loop" evidence="2">
    <location>
        <begin position="720"/>
        <end position="828"/>
    </location>
</feature>
<dbReference type="InterPro" id="IPR027417">
    <property type="entry name" value="P-loop_NTPase"/>
</dbReference>
<accession>A0A1X7UMN1</accession>
<dbReference type="eggNOG" id="KOG3595">
    <property type="taxonomic scope" value="Eukaryota"/>
</dbReference>
<feature type="coiled-coil region" evidence="1">
    <location>
        <begin position="84"/>
        <end position="139"/>
    </location>
</feature>
<dbReference type="GO" id="GO:0008569">
    <property type="term" value="F:minus-end-directed microtubule motor activity"/>
    <property type="evidence" value="ECO:0007669"/>
    <property type="project" value="InterPro"/>
</dbReference>
<evidence type="ECO:0000259" key="6">
    <source>
        <dbReference type="Pfam" id="PF18199"/>
    </source>
</evidence>
<dbReference type="InterPro" id="IPR004273">
    <property type="entry name" value="Dynein_heavy_D6_P-loop"/>
</dbReference>
<evidence type="ECO:0000259" key="5">
    <source>
        <dbReference type="Pfam" id="PF18198"/>
    </source>
</evidence>
<dbReference type="Pfam" id="PF12781">
    <property type="entry name" value="AAA_9"/>
    <property type="match status" value="1"/>
</dbReference>
<dbReference type="STRING" id="400682.A0A1X7UMN1"/>
<keyword evidence="1" id="KW-0175">Coiled coil</keyword>
<dbReference type="EnsemblMetazoa" id="Aqu2.1.28774_001">
    <property type="protein sequence ID" value="Aqu2.1.28774_001"/>
    <property type="gene ID" value="Aqu2.1.28774"/>
</dbReference>
<dbReference type="Pfam" id="PF03028">
    <property type="entry name" value="Dynein_heavy"/>
    <property type="match status" value="1"/>
</dbReference>
<dbReference type="Gene3D" id="1.10.8.720">
    <property type="entry name" value="Region D6 of dynein motor"/>
    <property type="match status" value="1"/>
</dbReference>
<dbReference type="PANTHER" id="PTHR46532:SF13">
    <property type="entry name" value="CYTOPLASMIC DYNEIN 1 HEAVY CHAIN 1"/>
    <property type="match status" value="1"/>
</dbReference>
<dbReference type="InterPro" id="IPR041658">
    <property type="entry name" value="AAA_lid_11"/>
</dbReference>
<proteinExistence type="predicted"/>
<dbReference type="GO" id="GO:0005858">
    <property type="term" value="C:axonemal dynein complex"/>
    <property type="evidence" value="ECO:0007669"/>
    <property type="project" value="TreeGrafter"/>
</dbReference>
<name>A0A1X7UMN1_AMPQE</name>
<feature type="coiled-coil region" evidence="1">
    <location>
        <begin position="445"/>
        <end position="472"/>
    </location>
</feature>
<dbReference type="GO" id="GO:0051959">
    <property type="term" value="F:dynein light intermediate chain binding"/>
    <property type="evidence" value="ECO:0007669"/>
    <property type="project" value="InterPro"/>
</dbReference>
<evidence type="ECO:0000256" key="1">
    <source>
        <dbReference type="SAM" id="Coils"/>
    </source>
</evidence>
<dbReference type="FunFam" id="3.40.50.300:FF:000373">
    <property type="entry name" value="Cytoplasmic dynein heavy chain 2"/>
    <property type="match status" value="1"/>
</dbReference>
<dbReference type="PANTHER" id="PTHR46532">
    <property type="entry name" value="MALE FERTILITY FACTOR KL5"/>
    <property type="match status" value="1"/>
</dbReference>
<dbReference type="InterPro" id="IPR043160">
    <property type="entry name" value="Dynein_C_barrel"/>
</dbReference>
<evidence type="ECO:0000313" key="7">
    <source>
        <dbReference type="EnsemblMetazoa" id="Aqu2.1.28774_001"/>
    </source>
</evidence>
<protein>
    <recommendedName>
        <fullName evidence="8">Dynein heavy chain, cytoplasmic</fullName>
    </recommendedName>
</protein>
<evidence type="ECO:0008006" key="8">
    <source>
        <dbReference type="Google" id="ProtNLM"/>
    </source>
</evidence>
<dbReference type="Gene3D" id="1.10.8.1220">
    <property type="match status" value="1"/>
</dbReference>
<dbReference type="Pfam" id="PF12777">
    <property type="entry name" value="MT"/>
    <property type="match status" value="1"/>
</dbReference>
<dbReference type="InParanoid" id="A0A1X7UMN1"/>
<sequence length="1334" mass="151686">MALESICMLIGEPYTDWKSIRQIIMKENFIPTIANFSTEDITDDARNKMKRDYMSHKEYNFETVNHASKACGPLVKWAIAQLSYADMLKRVDPLRKELKDLETKAEETRHKGEQITKIISELEASIAKYKEEYAMLISDANVIKNDLSTVEKKVDRSKALLTSLSGERERWNTGSETFKTQMSTISGDVLLTSAFMAYGGYFDQQFRHSLFTSWATHLQEARISFRPDLARVEYLSNADERLRWLANSLPADDLCTENAIMIKRFNRYPLVVDPSGQATEFIMNEYKDKKITKTSFLDDAFRKNLESALRFGNPLLVQDVESYDPILNPVLNREVKKTGGRVLITLGDQEIDLSPSFTIFLSTRDPSVEFPPDLCSRVTFVNFTVTRSSLQSQCLNRVLKSERPDVDEKRSDLLKLQGEFLLRLRHLEKSLLTALNEVKGRILDDNRIITELETLKKEAAEVQRKMEETDTVMAEVDTVSQQYLPLSTSCSAMYFTLESLNQVHFLYQYSLQFFLDIFQNVLTVNPNLKGQSDYAKRLRIITQDLFQMVYTRVARGMLHDDRIVLALLLCRIQLKERSDESDYNTEFDCFLRGKDSLRIDSSVPEMKGLTKDQVLSMHHLSKQLRAFENLPYHVSGNDDFISWLNSVSPEDNVPVCWDDELPLTPVGKCFYQLLVIQTFRPDRLLAMGNNFVATVMGKNFMSAAEQELDLAKIVNDEVKSNTPVLLCSVPGYDASGRVDDLSASQNKQCTSIAIGSAEGFNLAEKAISSASKTGRWVLLKNVHLAAQWLVSLEKKLHSLSPHANFRLFLTMEINPKIPVNLLRTSQILTFEPPPGIKANLIRTFATVPVTRMCREPHERARLYFLLAWLHAILQERLRYAPLGWTKKYEFNESDLRMACDTLDTWLDTVAQGRTNLPPDKIPWSAFRTLLSQCIYGGRIDNDFDQRLLNSFVSRLFSVKSFEVDFPLVSNVDGIRNVPIPEGIRREQFLQWIENLPVHQTPSWLGLPNNAEVVLLTTKGSALTAKLLKMQSLSDDDDFLSSVGTTITENLSKKSDGRPAWMRTLHVTALDWLKIIPQSLNVLRRTADNIKDPLFRFFEREITSGSKLLATVRNDLMNVVEVCETKRKQTNYLRTLISDLAKGIIPRSWSIYIVPPGLTVLQWVVDFSERVKQLQSISNQVLNEGSHVLKSVNVWLGGLFTPEAYITATRQFVAQANSWSLEELFLEVLVDFKGQLDDCSFGVTGLRLQGAKCTANRLSLTATIVNELPLTCLKWVRVNPSEAYKKSLGKVVLPVYLNQTRSVLLFTLSFDADGVSADGDHAYYERGVAILSSPL</sequence>
<dbReference type="Gene3D" id="1.20.920.20">
    <property type="match status" value="2"/>
</dbReference>
<dbReference type="Gene3D" id="3.40.50.300">
    <property type="entry name" value="P-loop containing nucleotide triphosphate hydrolases"/>
    <property type="match status" value="2"/>
</dbReference>
<dbReference type="FunFam" id="1.10.8.1220:FF:000002">
    <property type="entry name" value="cytoplasmic dynein 1 heavy chain 1-like"/>
    <property type="match status" value="1"/>
</dbReference>
<feature type="domain" description="Dynein heavy chain ATP-binding dynein motor region" evidence="4">
    <location>
        <begin position="243"/>
        <end position="462"/>
    </location>
</feature>
<dbReference type="Pfam" id="PF18198">
    <property type="entry name" value="AAA_lid_11"/>
    <property type="match status" value="1"/>
</dbReference>
<reference evidence="7" key="1">
    <citation type="submission" date="2017-05" db="UniProtKB">
        <authorList>
            <consortium name="EnsemblMetazoa"/>
        </authorList>
    </citation>
    <scope>IDENTIFICATION</scope>
</reference>
<dbReference type="FunFam" id="3.10.490.20:FF:000004">
    <property type="entry name" value="Cytoplasmic dynein heavy chain 2"/>
    <property type="match status" value="1"/>
</dbReference>
<evidence type="ECO:0000259" key="3">
    <source>
        <dbReference type="Pfam" id="PF12777"/>
    </source>
</evidence>
<evidence type="ECO:0000259" key="4">
    <source>
        <dbReference type="Pfam" id="PF12781"/>
    </source>
</evidence>
<dbReference type="OrthoDB" id="14187at2759"/>
<feature type="domain" description="Dynein heavy chain C-terminal" evidence="6">
    <location>
        <begin position="1019"/>
        <end position="1330"/>
    </location>
</feature>
<dbReference type="InterPro" id="IPR041228">
    <property type="entry name" value="Dynein_C"/>
</dbReference>
<dbReference type="InterPro" id="IPR035706">
    <property type="entry name" value="AAA_9"/>
</dbReference>
<feature type="domain" description="Dynein heavy chain coiled coil stalk" evidence="3">
    <location>
        <begin position="16"/>
        <end position="212"/>
    </location>
</feature>